<dbReference type="AlphaFoldDB" id="A0A4R6RMT8"/>
<reference evidence="9 10" key="1">
    <citation type="submission" date="2019-03" db="EMBL/GenBank/DDBJ databases">
        <title>Genomic Encyclopedia of Type Strains, Phase IV (KMG-IV): sequencing the most valuable type-strain genomes for metagenomic binning, comparative biology and taxonomic classification.</title>
        <authorList>
            <person name="Goeker M."/>
        </authorList>
    </citation>
    <scope>NUCLEOTIDE SEQUENCE [LARGE SCALE GENOMIC DNA]</scope>
    <source>
        <strain evidence="9 10">DSM 11901</strain>
    </source>
</reference>
<keyword evidence="2" id="KW-0229">DNA integration</keyword>
<dbReference type="Pfam" id="PF13356">
    <property type="entry name" value="Arm-DNA-bind_3"/>
    <property type="match status" value="1"/>
</dbReference>
<evidence type="ECO:0000256" key="5">
    <source>
        <dbReference type="PROSITE-ProRule" id="PRU01248"/>
    </source>
</evidence>
<dbReference type="Gene3D" id="3.30.160.390">
    <property type="entry name" value="Integrase, DNA-binding domain"/>
    <property type="match status" value="1"/>
</dbReference>
<comment type="caution">
    <text evidence="9">The sequence shown here is derived from an EMBL/GenBank/DDBJ whole genome shotgun (WGS) entry which is preliminary data.</text>
</comment>
<dbReference type="EMBL" id="SNXW01000001">
    <property type="protein sequence ID" value="TDP88003.1"/>
    <property type="molecule type" value="Genomic_DNA"/>
</dbReference>
<feature type="domain" description="Tyr recombinase" evidence="7">
    <location>
        <begin position="204"/>
        <end position="392"/>
    </location>
</feature>
<sequence>MLQDVDCRNAACPEGKNRVRLTDGGGLYLEVSPSGTKRWFWKFYPDGKESRLALGSYPKLSLKEARKARDEAKKLRQAGENPVQKRKADRAASAVKGGNTFDMVARELHKAKASGWSERYANRWLERMEKDLFPDLGAVPLSDITAPMLLGAIRKVERRGARETAHTLRQTAGQVFRYGIQTGRCERNPASDLQGALVPIVVKHMAAVLEPSVVGDLMRAIDAYCGQPVTRGALLLSALLFQRPGNMRAMEWAEIDTEAGLWTIPAAKMKRRLHGKLNGRPHLVPLSPQALAVLEELRPLSGHLQFVFPSLVSPKRCMSENTIRTALRRMGFTNDDMTPHGFRAMARTLIAERLPGVLPEVIEAQLAHGKSGPLGMAYDRAEFMAQRRQMMQAWADYLDGLKAGGAVIQLKAVG</sequence>
<dbReference type="CDD" id="cd00801">
    <property type="entry name" value="INT_P4_C"/>
    <property type="match status" value="1"/>
</dbReference>
<dbReference type="InterPro" id="IPR053876">
    <property type="entry name" value="Phage_int_M"/>
</dbReference>
<dbReference type="PANTHER" id="PTHR30629:SF2">
    <property type="entry name" value="PROPHAGE INTEGRASE INTS-RELATED"/>
    <property type="match status" value="1"/>
</dbReference>
<dbReference type="Pfam" id="PF22022">
    <property type="entry name" value="Phage_int_M"/>
    <property type="match status" value="1"/>
</dbReference>
<evidence type="ECO:0000256" key="3">
    <source>
        <dbReference type="ARBA" id="ARBA00023125"/>
    </source>
</evidence>
<evidence type="ECO:0000256" key="1">
    <source>
        <dbReference type="ARBA" id="ARBA00008857"/>
    </source>
</evidence>
<evidence type="ECO:0000256" key="6">
    <source>
        <dbReference type="SAM" id="MobiDB-lite"/>
    </source>
</evidence>
<keyword evidence="10" id="KW-1185">Reference proteome</keyword>
<protein>
    <submittedName>
        <fullName evidence="9">Integrase</fullName>
    </submittedName>
</protein>
<dbReference type="InterPro" id="IPR050808">
    <property type="entry name" value="Phage_Integrase"/>
</dbReference>
<dbReference type="GO" id="GO:0015074">
    <property type="term" value="P:DNA integration"/>
    <property type="evidence" value="ECO:0007669"/>
    <property type="project" value="UniProtKB-KW"/>
</dbReference>
<dbReference type="SUPFAM" id="SSF56349">
    <property type="entry name" value="DNA breaking-rejoining enzymes"/>
    <property type="match status" value="1"/>
</dbReference>
<evidence type="ECO:0000259" key="8">
    <source>
        <dbReference type="PROSITE" id="PS51900"/>
    </source>
</evidence>
<accession>A0A4R6RMT8</accession>
<evidence type="ECO:0000259" key="7">
    <source>
        <dbReference type="PROSITE" id="PS51898"/>
    </source>
</evidence>
<dbReference type="InterPro" id="IPR044068">
    <property type="entry name" value="CB"/>
</dbReference>
<dbReference type="InterPro" id="IPR038488">
    <property type="entry name" value="Integrase_DNA-bd_sf"/>
</dbReference>
<comment type="similarity">
    <text evidence="1">Belongs to the 'phage' integrase family.</text>
</comment>
<evidence type="ECO:0000313" key="9">
    <source>
        <dbReference type="EMBL" id="TDP88003.1"/>
    </source>
</evidence>
<keyword evidence="3 5" id="KW-0238">DNA-binding</keyword>
<dbReference type="RefSeq" id="WP_133605670.1">
    <property type="nucleotide sequence ID" value="NZ_SNXW01000001.1"/>
</dbReference>
<dbReference type="Gene3D" id="1.10.150.130">
    <property type="match status" value="1"/>
</dbReference>
<dbReference type="InterPro" id="IPR011010">
    <property type="entry name" value="DNA_brk_join_enz"/>
</dbReference>
<dbReference type="Proteomes" id="UP000294593">
    <property type="component" value="Unassembled WGS sequence"/>
</dbReference>
<dbReference type="PROSITE" id="PS51898">
    <property type="entry name" value="TYR_RECOMBINASE"/>
    <property type="match status" value="1"/>
</dbReference>
<evidence type="ECO:0000313" key="10">
    <source>
        <dbReference type="Proteomes" id="UP000294593"/>
    </source>
</evidence>
<keyword evidence="4" id="KW-0233">DNA recombination</keyword>
<feature type="domain" description="Core-binding (CB)" evidence="8">
    <location>
        <begin position="99"/>
        <end position="180"/>
    </location>
</feature>
<dbReference type="InterPro" id="IPR002104">
    <property type="entry name" value="Integrase_catalytic"/>
</dbReference>
<dbReference type="PROSITE" id="PS51900">
    <property type="entry name" value="CB"/>
    <property type="match status" value="1"/>
</dbReference>
<dbReference type="OrthoDB" id="9775880at2"/>
<evidence type="ECO:0000256" key="4">
    <source>
        <dbReference type="ARBA" id="ARBA00023172"/>
    </source>
</evidence>
<organism evidence="9 10">
    <name type="scientific">Aquabacterium commune</name>
    <dbReference type="NCBI Taxonomy" id="70586"/>
    <lineage>
        <taxon>Bacteria</taxon>
        <taxon>Pseudomonadati</taxon>
        <taxon>Pseudomonadota</taxon>
        <taxon>Betaproteobacteria</taxon>
        <taxon>Burkholderiales</taxon>
        <taxon>Aquabacterium</taxon>
    </lineage>
</organism>
<dbReference type="Pfam" id="PF00589">
    <property type="entry name" value="Phage_integrase"/>
    <property type="match status" value="1"/>
</dbReference>
<dbReference type="Gene3D" id="1.10.443.10">
    <property type="entry name" value="Intergrase catalytic core"/>
    <property type="match status" value="1"/>
</dbReference>
<feature type="region of interest" description="Disordered" evidence="6">
    <location>
        <begin position="71"/>
        <end position="94"/>
    </location>
</feature>
<name>A0A4R6RMT8_9BURK</name>
<proteinExistence type="inferred from homology"/>
<dbReference type="InterPro" id="IPR025166">
    <property type="entry name" value="Integrase_DNA_bind_dom"/>
</dbReference>
<gene>
    <name evidence="9" type="ORF">EV672_101138</name>
</gene>
<evidence type="ECO:0000256" key="2">
    <source>
        <dbReference type="ARBA" id="ARBA00022908"/>
    </source>
</evidence>
<dbReference type="GO" id="GO:0003677">
    <property type="term" value="F:DNA binding"/>
    <property type="evidence" value="ECO:0007669"/>
    <property type="project" value="UniProtKB-UniRule"/>
</dbReference>
<dbReference type="PANTHER" id="PTHR30629">
    <property type="entry name" value="PROPHAGE INTEGRASE"/>
    <property type="match status" value="1"/>
</dbReference>
<dbReference type="InterPro" id="IPR013762">
    <property type="entry name" value="Integrase-like_cat_sf"/>
</dbReference>
<dbReference type="InterPro" id="IPR010998">
    <property type="entry name" value="Integrase_recombinase_N"/>
</dbReference>
<dbReference type="GO" id="GO:0006310">
    <property type="term" value="P:DNA recombination"/>
    <property type="evidence" value="ECO:0007669"/>
    <property type="project" value="UniProtKB-KW"/>
</dbReference>